<dbReference type="Gene3D" id="1.20.1740.10">
    <property type="entry name" value="Amino acid/polyamine transporter I"/>
    <property type="match status" value="1"/>
</dbReference>
<dbReference type="PANTHER" id="PTHR45649">
    <property type="entry name" value="AMINO-ACID PERMEASE BAT1"/>
    <property type="match status" value="1"/>
</dbReference>
<dbReference type="PIRSF" id="PIRSF006060">
    <property type="entry name" value="AA_transporter"/>
    <property type="match status" value="1"/>
</dbReference>
<feature type="transmembrane region" description="Helical" evidence="7">
    <location>
        <begin position="405"/>
        <end position="423"/>
    </location>
</feature>
<accession>A0A8H3IL82</accession>
<organism evidence="8 9">
    <name type="scientific">Imshaugia aleurites</name>
    <dbReference type="NCBI Taxonomy" id="172621"/>
    <lineage>
        <taxon>Eukaryota</taxon>
        <taxon>Fungi</taxon>
        <taxon>Dikarya</taxon>
        <taxon>Ascomycota</taxon>
        <taxon>Pezizomycotina</taxon>
        <taxon>Lecanoromycetes</taxon>
        <taxon>OSLEUM clade</taxon>
        <taxon>Lecanoromycetidae</taxon>
        <taxon>Lecanorales</taxon>
        <taxon>Lecanorineae</taxon>
        <taxon>Parmeliaceae</taxon>
        <taxon>Imshaugia</taxon>
    </lineage>
</organism>
<name>A0A8H3IL82_9LECA</name>
<feature type="transmembrane region" description="Helical" evidence="7">
    <location>
        <begin position="378"/>
        <end position="399"/>
    </location>
</feature>
<evidence type="ECO:0000256" key="7">
    <source>
        <dbReference type="SAM" id="Phobius"/>
    </source>
</evidence>
<dbReference type="AlphaFoldDB" id="A0A8H3IL82"/>
<keyword evidence="9" id="KW-1185">Reference proteome</keyword>
<proteinExistence type="predicted"/>
<evidence type="ECO:0000256" key="4">
    <source>
        <dbReference type="ARBA" id="ARBA00022989"/>
    </source>
</evidence>
<dbReference type="Pfam" id="PF13520">
    <property type="entry name" value="AA_permease_2"/>
    <property type="match status" value="1"/>
</dbReference>
<evidence type="ECO:0000256" key="6">
    <source>
        <dbReference type="SAM" id="MobiDB-lite"/>
    </source>
</evidence>
<keyword evidence="2" id="KW-0813">Transport</keyword>
<evidence type="ECO:0008006" key="10">
    <source>
        <dbReference type="Google" id="ProtNLM"/>
    </source>
</evidence>
<feature type="region of interest" description="Disordered" evidence="6">
    <location>
        <begin position="1"/>
        <end position="25"/>
    </location>
</feature>
<feature type="transmembrane region" description="Helical" evidence="7">
    <location>
        <begin position="196"/>
        <end position="215"/>
    </location>
</feature>
<feature type="transmembrane region" description="Helical" evidence="7">
    <location>
        <begin position="43"/>
        <end position="69"/>
    </location>
</feature>
<evidence type="ECO:0000256" key="1">
    <source>
        <dbReference type="ARBA" id="ARBA00004141"/>
    </source>
</evidence>
<dbReference type="EMBL" id="CAJPDT010000032">
    <property type="protein sequence ID" value="CAF9923063.1"/>
    <property type="molecule type" value="Genomic_DNA"/>
</dbReference>
<comment type="caution">
    <text evidence="8">The sequence shown here is derived from an EMBL/GenBank/DDBJ whole genome shotgun (WGS) entry which is preliminary data.</text>
</comment>
<evidence type="ECO:0000256" key="2">
    <source>
        <dbReference type="ARBA" id="ARBA00022448"/>
    </source>
</evidence>
<dbReference type="PANTHER" id="PTHR45649:SF27">
    <property type="entry name" value="CHOLINE TRANSPORTER (EUROFUNG)"/>
    <property type="match status" value="1"/>
</dbReference>
<feature type="transmembrane region" description="Helical" evidence="7">
    <location>
        <begin position="444"/>
        <end position="469"/>
    </location>
</feature>
<evidence type="ECO:0000313" key="8">
    <source>
        <dbReference type="EMBL" id="CAF9923063.1"/>
    </source>
</evidence>
<feature type="transmembrane region" description="Helical" evidence="7">
    <location>
        <begin position="275"/>
        <end position="298"/>
    </location>
</feature>
<dbReference type="OrthoDB" id="3900342at2759"/>
<evidence type="ECO:0000256" key="3">
    <source>
        <dbReference type="ARBA" id="ARBA00022692"/>
    </source>
</evidence>
<evidence type="ECO:0000313" key="9">
    <source>
        <dbReference type="Proteomes" id="UP000664534"/>
    </source>
</evidence>
<keyword evidence="5 7" id="KW-0472">Membrane</keyword>
<evidence type="ECO:0000256" key="5">
    <source>
        <dbReference type="ARBA" id="ARBA00023136"/>
    </source>
</evidence>
<feature type="transmembrane region" description="Helical" evidence="7">
    <location>
        <begin position="235"/>
        <end position="254"/>
    </location>
</feature>
<dbReference type="GO" id="GO:0016020">
    <property type="term" value="C:membrane"/>
    <property type="evidence" value="ECO:0007669"/>
    <property type="project" value="UniProtKB-SubCell"/>
</dbReference>
<keyword evidence="3 7" id="KW-0812">Transmembrane</keyword>
<keyword evidence="4 7" id="KW-1133">Transmembrane helix</keyword>
<dbReference type="Proteomes" id="UP000664534">
    <property type="component" value="Unassembled WGS sequence"/>
</dbReference>
<gene>
    <name evidence="8" type="ORF">IMSHALPRED_005842</name>
</gene>
<feature type="transmembrane region" description="Helical" evidence="7">
    <location>
        <begin position="85"/>
        <end position="110"/>
    </location>
</feature>
<feature type="transmembrane region" description="Helical" evidence="7">
    <location>
        <begin position="475"/>
        <end position="496"/>
    </location>
</feature>
<protein>
    <recommendedName>
        <fullName evidence="10">Choline transporter</fullName>
    </recommendedName>
</protein>
<feature type="transmembrane region" description="Helical" evidence="7">
    <location>
        <begin position="330"/>
        <end position="357"/>
    </location>
</feature>
<feature type="transmembrane region" description="Helical" evidence="7">
    <location>
        <begin position="131"/>
        <end position="156"/>
    </location>
</feature>
<feature type="transmembrane region" description="Helical" evidence="7">
    <location>
        <begin position="168"/>
        <end position="189"/>
    </location>
</feature>
<feature type="compositionally biased region" description="Basic and acidic residues" evidence="6">
    <location>
        <begin position="1"/>
        <end position="17"/>
    </location>
</feature>
<sequence>MEDSVDDKTAFDRKDPETSTGALTEIPINASGHKQELDRNFSFLAICGLAITSGNVWVALGGSVTVAIYNGGPPGVLYEFIVDSFFYWFVAASIAELASAMPSSGGVYHWASITAGKYGRVCGWFAGWWNFLAWIFGAAATTQIIAAQAVSMYAAFHPAFVTHRWHVFVTYLIVNWLSCFCVAFANWILPFLEQGGAFLIISGVLITIIVCASMPPVHATSAFVWSEWTNTTGYSSNGFVFLLGMLNGAYSVGTPDVITHLAEEIPKPSKNIPKAILAQFIIGFITGFTYLISIFYSISDLNEILDSTFLFPLTSIYQQATGSAGGTLGLLIIAILPNIIALLGVFITASRVFWTLARDNATPFPKFFSEVSPKHRNPLNAVFLCAVILTILACIYIGSQAAFNAFIDSFVVLSSISYLAAILPHLLSRRSEVAPGWFWMKGPLGFVVNAVASLYIIVFVVIFCFPFSMPVSAPTMNYSSLLTGGLTLFVALFWFWRQRDYEGPKYVAPDAEALAADAM</sequence>
<reference evidence="8" key="1">
    <citation type="submission" date="2021-03" db="EMBL/GenBank/DDBJ databases">
        <authorList>
            <person name="Tagirdzhanova G."/>
        </authorList>
    </citation>
    <scope>NUCLEOTIDE SEQUENCE</scope>
</reference>
<dbReference type="GO" id="GO:0022857">
    <property type="term" value="F:transmembrane transporter activity"/>
    <property type="evidence" value="ECO:0007669"/>
    <property type="project" value="InterPro"/>
</dbReference>
<dbReference type="InterPro" id="IPR002293">
    <property type="entry name" value="AA/rel_permease1"/>
</dbReference>
<comment type="subcellular location">
    <subcellularLocation>
        <location evidence="1">Membrane</location>
        <topology evidence="1">Multi-pass membrane protein</topology>
    </subcellularLocation>
</comment>